<organism evidence="1 2">
    <name type="scientific">Gottschalkia acidurici (strain ATCC 7906 / DSM 604 / BCRC 14475 / CIP 104303 / KCTC 5404 / NCIMB 10678 / 9a)</name>
    <name type="common">Clostridium acidurici</name>
    <dbReference type="NCBI Taxonomy" id="1128398"/>
    <lineage>
        <taxon>Bacteria</taxon>
        <taxon>Bacillati</taxon>
        <taxon>Bacillota</taxon>
        <taxon>Tissierellia</taxon>
        <taxon>Tissierellales</taxon>
        <taxon>Gottschalkiaceae</taxon>
        <taxon>Gottschalkia</taxon>
    </lineage>
</organism>
<dbReference type="eggNOG" id="ENOG5033S3C">
    <property type="taxonomic scope" value="Bacteria"/>
</dbReference>
<name>K0B0J3_GOTA9</name>
<sequence>MKEEKLIELLNSFDDDLIDQEIDKLLEGTEVDMKSIKEKAYKKLNGNKKIKKEKLPYIAAACIGILSISTVYASEISEALKSFLNKTPIYSTIVDGDGYYLKESYKLDDKIKLESVMVSDRVLEMELSGLNESELDMEAISVISKDDTNTVYHPVGYSIEKGKHFFSFANKTEKNYNIKPFKDFKLIIGEKSYDISLEKANKLNLSGKIYTDNSGKNGMKGVNIGAKLVDKNRKTNLQIVTSLEDKDLKLSRFGRPNESKLISEYENLGSKGINSSAKNAETDKIYVFDENNNKYELKVPEDSKGTPVTIFETDAPKDKNLTLKIPSVIAYYEKEFDSFNINIPKEGEIALNKEIDFKMQKVVAKSIKRTSPTSAEIEFDLNTMENKNINIRTFDFYSGDIKKMYSEFEGNKAIMKIEFDKDIDKAKIKLSWPEFEMNGNWEIEMK</sequence>
<dbReference type="EMBL" id="CP003326">
    <property type="protein sequence ID" value="AFS79054.1"/>
    <property type="molecule type" value="Genomic_DNA"/>
</dbReference>
<evidence type="ECO:0008006" key="3">
    <source>
        <dbReference type="Google" id="ProtNLM"/>
    </source>
</evidence>
<dbReference type="STRING" id="1128398.Curi_c20500"/>
<protein>
    <recommendedName>
        <fullName evidence="3">DUF4179 domain-containing protein</fullName>
    </recommendedName>
</protein>
<keyword evidence="2" id="KW-1185">Reference proteome</keyword>
<evidence type="ECO:0000313" key="1">
    <source>
        <dbReference type="EMBL" id="AFS79054.1"/>
    </source>
</evidence>
<dbReference type="HOGENOM" id="CLU_620706_0_0_9"/>
<evidence type="ECO:0000313" key="2">
    <source>
        <dbReference type="Proteomes" id="UP000006094"/>
    </source>
</evidence>
<dbReference type="Proteomes" id="UP000006094">
    <property type="component" value="Chromosome"/>
</dbReference>
<dbReference type="KEGG" id="cad:Curi_c20500"/>
<proteinExistence type="predicted"/>
<accession>K0B0J3</accession>
<reference evidence="1 2" key="1">
    <citation type="journal article" date="2012" name="PLoS ONE">
        <title>The purine-utilizing bacterium Clostridium acidurici 9a: a genome-guided metabolic reconsideration.</title>
        <authorList>
            <person name="Hartwich K."/>
            <person name="Poehlein A."/>
            <person name="Daniel R."/>
        </authorList>
    </citation>
    <scope>NUCLEOTIDE SEQUENCE [LARGE SCALE GENOMIC DNA]</scope>
    <source>
        <strain evidence="2">ATCC 7906 / DSM 604 / BCRC 14475 / CIP 104303 / KCTC 5404 / NCIMB 10678 / 9a</strain>
    </source>
</reference>
<dbReference type="OrthoDB" id="1948928at2"/>
<gene>
    <name evidence="1" type="ordered locus">Curi_c20500</name>
</gene>
<dbReference type="RefSeq" id="WP_014968190.1">
    <property type="nucleotide sequence ID" value="NC_018664.1"/>
</dbReference>
<dbReference type="AlphaFoldDB" id="K0B0J3"/>